<dbReference type="FunFam" id="3.40.50.2000:FF:000056">
    <property type="entry name" value="Glycosyltransferase"/>
    <property type="match status" value="1"/>
</dbReference>
<dbReference type="PROSITE" id="PS00375">
    <property type="entry name" value="UDPGT"/>
    <property type="match status" value="1"/>
</dbReference>
<dbReference type="Proteomes" id="UP001152523">
    <property type="component" value="Unassembled WGS sequence"/>
</dbReference>
<dbReference type="SUPFAM" id="SSF53756">
    <property type="entry name" value="UDP-Glycosyltransferase/glycogen phosphorylase"/>
    <property type="match status" value="1"/>
</dbReference>
<dbReference type="EMBL" id="CAMAPF010000043">
    <property type="protein sequence ID" value="CAH9083316.1"/>
    <property type="molecule type" value="Genomic_DNA"/>
</dbReference>
<keyword evidence="2 3" id="KW-0808">Transferase</keyword>
<dbReference type="PANTHER" id="PTHR48048">
    <property type="entry name" value="GLYCOSYLTRANSFERASE"/>
    <property type="match status" value="1"/>
</dbReference>
<keyword evidence="3" id="KW-0328">Glycosyltransferase</keyword>
<dbReference type="Pfam" id="PF00201">
    <property type="entry name" value="UDPGT"/>
    <property type="match status" value="1"/>
</dbReference>
<dbReference type="AlphaFoldDB" id="A0AAV0CX03"/>
<dbReference type="InterPro" id="IPR035595">
    <property type="entry name" value="UDP_glycos_trans_CS"/>
</dbReference>
<dbReference type="GO" id="GO:0035251">
    <property type="term" value="F:UDP-glucosyltransferase activity"/>
    <property type="evidence" value="ECO:0007669"/>
    <property type="project" value="InterPro"/>
</dbReference>
<proteinExistence type="inferred from homology"/>
<keyword evidence="6" id="KW-1185">Reference proteome</keyword>
<accession>A0AAV0CX03</accession>
<reference evidence="5" key="1">
    <citation type="submission" date="2022-07" db="EMBL/GenBank/DDBJ databases">
        <authorList>
            <person name="Macas J."/>
            <person name="Novak P."/>
            <person name="Neumann P."/>
        </authorList>
    </citation>
    <scope>NUCLEOTIDE SEQUENCE</scope>
</reference>
<comment type="caution">
    <text evidence="5">The sequence shown here is derived from an EMBL/GenBank/DDBJ whole genome shotgun (WGS) entry which is preliminary data.</text>
</comment>
<evidence type="ECO:0000256" key="4">
    <source>
        <dbReference type="RuleBase" id="RU362057"/>
    </source>
</evidence>
<dbReference type="EC" id="2.4.1.-" evidence="4"/>
<gene>
    <name evidence="5" type="ORF">CEPIT_LOCUS8512</name>
</gene>
<dbReference type="InterPro" id="IPR050481">
    <property type="entry name" value="UDP-glycosyltransf_plant"/>
</dbReference>
<evidence type="ECO:0000256" key="1">
    <source>
        <dbReference type="ARBA" id="ARBA00009995"/>
    </source>
</evidence>
<dbReference type="Gene3D" id="3.40.50.2000">
    <property type="entry name" value="Glycogen Phosphorylase B"/>
    <property type="match status" value="2"/>
</dbReference>
<evidence type="ECO:0000256" key="2">
    <source>
        <dbReference type="ARBA" id="ARBA00022679"/>
    </source>
</evidence>
<comment type="similarity">
    <text evidence="1 3">Belongs to the UDP-glycosyltransferase family.</text>
</comment>
<organism evidence="5 6">
    <name type="scientific">Cuscuta epithymum</name>
    <dbReference type="NCBI Taxonomy" id="186058"/>
    <lineage>
        <taxon>Eukaryota</taxon>
        <taxon>Viridiplantae</taxon>
        <taxon>Streptophyta</taxon>
        <taxon>Embryophyta</taxon>
        <taxon>Tracheophyta</taxon>
        <taxon>Spermatophyta</taxon>
        <taxon>Magnoliopsida</taxon>
        <taxon>eudicotyledons</taxon>
        <taxon>Gunneridae</taxon>
        <taxon>Pentapetalae</taxon>
        <taxon>asterids</taxon>
        <taxon>lamiids</taxon>
        <taxon>Solanales</taxon>
        <taxon>Convolvulaceae</taxon>
        <taxon>Cuscuteae</taxon>
        <taxon>Cuscuta</taxon>
        <taxon>Cuscuta subgen. Cuscuta</taxon>
    </lineage>
</organism>
<dbReference type="CDD" id="cd03784">
    <property type="entry name" value="GT1_Gtf-like"/>
    <property type="match status" value="1"/>
</dbReference>
<protein>
    <recommendedName>
        <fullName evidence="4">Glycosyltransferase</fullName>
        <ecNumber evidence="4">2.4.1.-</ecNumber>
    </recommendedName>
</protein>
<dbReference type="PANTHER" id="PTHR48048:SF45">
    <property type="entry name" value="GLYCOSYLTRANSFERASE"/>
    <property type="match status" value="1"/>
</dbReference>
<dbReference type="InterPro" id="IPR002213">
    <property type="entry name" value="UDP_glucos_trans"/>
</dbReference>
<name>A0AAV0CX03_9ASTE</name>
<evidence type="ECO:0000256" key="3">
    <source>
        <dbReference type="RuleBase" id="RU003718"/>
    </source>
</evidence>
<sequence length="487" mass="53354">MKGGIELVFIPAPVMGHLISAIEMAKLLLQKRGRYDLSISLLIMKPTMDAKLSSYVESLLAAHEEPSSSRLKFVLLSASKATDNTKNTTFFHSFTSFIGSHQQSASKIVSEIQTRTGSGGTRLAGIVVDMFCVGMMDLADEFGIPAYVYYTSGAAMLGLHLHLQSLKDDYGKDVTEFKESDPDLEIPTYSKPFPVKLLPAVTLDKTDGVADLFSDIAKRIRGAKGILVNTFLELEVHALEFLRQEEGRVPPVYPVGPALNLQGKKNGESGEEILEWLNGQPDSSVVFLCFGSEGSFPDPQVKEIAHALERGGQRFLWALRKPPPQGAIHPTNLNYPEDVLPEGFLERTKDIGKVVGWAPQAAVLAHPAVGGFVSHCGWNSTLESVWFGVPMATWPIYAEQQANAFQLVTDIGIGVDLKSDYRIPKSSEKVLKTVEAEVIEASIRKLMDHPSAARKKAEELRDKSREAVEEGGSSFNSLQAFLHELSL</sequence>
<evidence type="ECO:0000313" key="6">
    <source>
        <dbReference type="Proteomes" id="UP001152523"/>
    </source>
</evidence>
<evidence type="ECO:0000313" key="5">
    <source>
        <dbReference type="EMBL" id="CAH9083316.1"/>
    </source>
</evidence>